<sequence length="106" mass="12030">MSTIVAQLQHTQQRLLRLNRSSYTVADQHALQEMLLTTILELQALYFDTLDSSQRIRLLHCLSVLEQEIPLYGSPVETSLLAWQHLHESLLTCIDISVSAQLCSVP</sequence>
<proteinExistence type="predicted"/>
<gene>
    <name evidence="1" type="ORF">MUN86_11070</name>
</gene>
<keyword evidence="2" id="KW-1185">Reference proteome</keyword>
<evidence type="ECO:0000313" key="2">
    <source>
        <dbReference type="Proteomes" id="UP000830401"/>
    </source>
</evidence>
<dbReference type="EMBL" id="CP095061">
    <property type="protein sequence ID" value="UOQ68337.1"/>
    <property type="molecule type" value="Genomic_DNA"/>
</dbReference>
<reference evidence="1" key="1">
    <citation type="submission" date="2022-04" db="EMBL/GenBank/DDBJ databases">
        <title>Hymenobacter sp. isolated from the air.</title>
        <authorList>
            <person name="Won M."/>
            <person name="Lee C.-M."/>
            <person name="Woen H.-Y."/>
            <person name="Kwon S.-W."/>
        </authorList>
    </citation>
    <scope>NUCLEOTIDE SEQUENCE</scope>
    <source>
        <strain evidence="1">5420S-77</strain>
    </source>
</reference>
<protein>
    <submittedName>
        <fullName evidence="1">Uncharacterized protein</fullName>
    </submittedName>
</protein>
<name>A0ABY4GBR2_9BACT</name>
<organism evidence="1 2">
    <name type="scientific">Hymenobacter volaticus</name>
    <dbReference type="NCBI Taxonomy" id="2932254"/>
    <lineage>
        <taxon>Bacteria</taxon>
        <taxon>Pseudomonadati</taxon>
        <taxon>Bacteroidota</taxon>
        <taxon>Cytophagia</taxon>
        <taxon>Cytophagales</taxon>
        <taxon>Hymenobacteraceae</taxon>
        <taxon>Hymenobacter</taxon>
    </lineage>
</organism>
<evidence type="ECO:0000313" key="1">
    <source>
        <dbReference type="EMBL" id="UOQ68337.1"/>
    </source>
</evidence>
<dbReference type="RefSeq" id="WP_245125335.1">
    <property type="nucleotide sequence ID" value="NZ_CP095061.1"/>
</dbReference>
<dbReference type="Proteomes" id="UP000830401">
    <property type="component" value="Chromosome"/>
</dbReference>
<accession>A0ABY4GBR2</accession>